<evidence type="ECO:0000313" key="6">
    <source>
        <dbReference type="EMBL" id="GIX64689.1"/>
    </source>
</evidence>
<dbReference type="PROSITE" id="PS51025">
    <property type="entry name" value="PWI"/>
    <property type="match status" value="1"/>
</dbReference>
<dbReference type="InterPro" id="IPR000504">
    <property type="entry name" value="RRM_dom"/>
</dbReference>
<accession>A0AAV4LXA1</accession>
<evidence type="ECO:0000256" key="1">
    <source>
        <dbReference type="ARBA" id="ARBA00022664"/>
    </source>
</evidence>
<dbReference type="SUPFAM" id="SSF101233">
    <property type="entry name" value="PWI domain"/>
    <property type="match status" value="1"/>
</dbReference>
<feature type="compositionally biased region" description="Basic and acidic residues" evidence="3">
    <location>
        <begin position="326"/>
        <end position="335"/>
    </location>
</feature>
<reference evidence="6 7" key="1">
    <citation type="submission" date="2021-06" db="EMBL/GenBank/DDBJ databases">
        <title>Genome sequence of Babesia caballi.</title>
        <authorList>
            <person name="Yamagishi J."/>
            <person name="Kidaka T."/>
            <person name="Ochi A."/>
        </authorList>
    </citation>
    <scope>NUCLEOTIDE SEQUENCE [LARGE SCALE GENOMIC DNA]</scope>
    <source>
        <strain evidence="6">USDA-D6B2</strain>
    </source>
</reference>
<keyword evidence="1" id="KW-0507">mRNA processing</keyword>
<comment type="caution">
    <text evidence="6">The sequence shown here is derived from an EMBL/GenBank/DDBJ whole genome shotgun (WGS) entry which is preliminary data.</text>
</comment>
<dbReference type="InterPro" id="IPR052768">
    <property type="entry name" value="RBM25"/>
</dbReference>
<evidence type="ECO:0000313" key="7">
    <source>
        <dbReference type="Proteomes" id="UP001497744"/>
    </source>
</evidence>
<feature type="domain" description="PWI" evidence="5">
    <location>
        <begin position="486"/>
        <end position="583"/>
    </location>
</feature>
<evidence type="ECO:0000259" key="4">
    <source>
        <dbReference type="PROSITE" id="PS50102"/>
    </source>
</evidence>
<sequence>MSDLYVNGTSCVNAPHSSAAPPPPGYVPPPAVHPTQPVAFGKSYKRLAGSTRSGAMMPPGPPPPPMGVDGVGGGVPPYPGPATVIAKGPSAPTAPVGYSSNVVPGLMDTLMMPAAVSLPAQEPDPPPMVNVVYVGGLYSGTSSDFVINIMQVSLTAGRPHDAQKCGKLVNFKRHADPSSGLLANFALCEFESPRGAYYALECLAGQAFGEGQVKVSCNDKVKGLVEAWVAEQLAALREEHQELNDEELRQLFKAPEAELRREFENLIKYEVLAVQGSGAAGTPAGPAMKAEAQRTSRRADGPRADSAAPGKSTEPATDPQVTSREYTIHPKESARRSKWRARQRADDELLKTEERKWLEEEASMLRKLHRVGVVKRSTRERLVKDDMDGFARSTSSREREKERELDLLDAQAEAAEAAAAEPRCTIPLAAPAAPQAPAEAPKRALPTVFSAAADEEEPIFNRSHRPKIRLGVPDSELWERVPTGEADVFAFALDWDRVLSDGSLVSSLEPWMRRCVTEFMGDDESVVGEVLEFLAGRLVERPAPAELLSEVEQFLDEESRGFVLELWRRLIFHQLQLGALSAD</sequence>
<dbReference type="Proteomes" id="UP001497744">
    <property type="component" value="Unassembled WGS sequence"/>
</dbReference>
<dbReference type="SUPFAM" id="SSF54928">
    <property type="entry name" value="RNA-binding domain, RBD"/>
    <property type="match status" value="1"/>
</dbReference>
<keyword evidence="2" id="KW-0694">RNA-binding</keyword>
<dbReference type="Gene3D" id="1.20.1390.10">
    <property type="entry name" value="PWI domain"/>
    <property type="match status" value="1"/>
</dbReference>
<feature type="compositionally biased region" description="Basic and acidic residues" evidence="3">
    <location>
        <begin position="291"/>
        <end position="303"/>
    </location>
</feature>
<feature type="region of interest" description="Disordered" evidence="3">
    <location>
        <begin position="278"/>
        <end position="346"/>
    </location>
</feature>
<evidence type="ECO:0000256" key="3">
    <source>
        <dbReference type="SAM" id="MobiDB-lite"/>
    </source>
</evidence>
<dbReference type="GO" id="GO:0006397">
    <property type="term" value="P:mRNA processing"/>
    <property type="evidence" value="ECO:0007669"/>
    <property type="project" value="UniProtKB-KW"/>
</dbReference>
<keyword evidence="7" id="KW-1185">Reference proteome</keyword>
<feature type="compositionally biased region" description="Low complexity" evidence="3">
    <location>
        <begin position="278"/>
        <end position="287"/>
    </location>
</feature>
<dbReference type="CDD" id="cd12446">
    <property type="entry name" value="RRM_RBM25"/>
    <property type="match status" value="1"/>
</dbReference>
<dbReference type="PROSITE" id="PS50102">
    <property type="entry name" value="RRM"/>
    <property type="match status" value="1"/>
</dbReference>
<dbReference type="PANTHER" id="PTHR18806">
    <property type="entry name" value="RBM25 PROTEIN"/>
    <property type="match status" value="1"/>
</dbReference>
<organism evidence="6 7">
    <name type="scientific">Babesia caballi</name>
    <dbReference type="NCBI Taxonomy" id="5871"/>
    <lineage>
        <taxon>Eukaryota</taxon>
        <taxon>Sar</taxon>
        <taxon>Alveolata</taxon>
        <taxon>Apicomplexa</taxon>
        <taxon>Aconoidasida</taxon>
        <taxon>Piroplasmida</taxon>
        <taxon>Babesiidae</taxon>
        <taxon>Babesia</taxon>
    </lineage>
</organism>
<dbReference type="EMBL" id="BPLF01000003">
    <property type="protein sequence ID" value="GIX64689.1"/>
    <property type="molecule type" value="Genomic_DNA"/>
</dbReference>
<dbReference type="InterPro" id="IPR035979">
    <property type="entry name" value="RBD_domain_sf"/>
</dbReference>
<feature type="domain" description="RRM" evidence="4">
    <location>
        <begin position="130"/>
        <end position="220"/>
    </location>
</feature>
<dbReference type="RefSeq" id="XP_067716758.1">
    <property type="nucleotide sequence ID" value="XM_067860657.1"/>
</dbReference>
<evidence type="ECO:0000259" key="5">
    <source>
        <dbReference type="PROSITE" id="PS51025"/>
    </source>
</evidence>
<evidence type="ECO:0000256" key="2">
    <source>
        <dbReference type="PROSITE-ProRule" id="PRU00176"/>
    </source>
</evidence>
<name>A0AAV4LXA1_BABCB</name>
<dbReference type="SMART" id="SM00360">
    <property type="entry name" value="RRM"/>
    <property type="match status" value="1"/>
</dbReference>
<protein>
    <submittedName>
        <fullName evidence="6">PWI domain-containing protein</fullName>
    </submittedName>
</protein>
<dbReference type="Gene3D" id="3.30.70.330">
    <property type="match status" value="1"/>
</dbReference>
<dbReference type="GO" id="GO:0003723">
    <property type="term" value="F:RNA binding"/>
    <property type="evidence" value="ECO:0007669"/>
    <property type="project" value="UniProtKB-UniRule"/>
</dbReference>
<dbReference type="InterPro" id="IPR012677">
    <property type="entry name" value="Nucleotide-bd_a/b_plait_sf"/>
</dbReference>
<dbReference type="Pfam" id="PF01480">
    <property type="entry name" value="PWI"/>
    <property type="match status" value="1"/>
</dbReference>
<gene>
    <name evidence="6" type="ORF">BcabD6B2_41240</name>
</gene>
<dbReference type="InterPro" id="IPR036483">
    <property type="entry name" value="PWI_dom_sf"/>
</dbReference>
<dbReference type="GeneID" id="94196170"/>
<dbReference type="InterPro" id="IPR002483">
    <property type="entry name" value="PWI_dom"/>
</dbReference>
<proteinExistence type="predicted"/>
<dbReference type="InterPro" id="IPR034268">
    <property type="entry name" value="RBM25_RRM"/>
</dbReference>
<dbReference type="PANTHER" id="PTHR18806:SF4">
    <property type="entry name" value="RNA-BINDING PROTEIN 25"/>
    <property type="match status" value="1"/>
</dbReference>
<dbReference type="AlphaFoldDB" id="A0AAV4LXA1"/>